<gene>
    <name evidence="2" type="ORF">Ctob_006337</name>
</gene>
<protein>
    <submittedName>
        <fullName evidence="2">Uncharacterized protein</fullName>
    </submittedName>
</protein>
<feature type="region of interest" description="Disordered" evidence="1">
    <location>
        <begin position="1"/>
        <end position="47"/>
    </location>
</feature>
<feature type="compositionally biased region" description="Polar residues" evidence="1">
    <location>
        <begin position="1"/>
        <end position="12"/>
    </location>
</feature>
<reference evidence="3" key="1">
    <citation type="journal article" date="2015" name="PLoS Genet.">
        <title>Genome Sequence and Transcriptome Analyses of Chrysochromulina tobin: Metabolic Tools for Enhanced Algal Fitness in the Prominent Order Prymnesiales (Haptophyceae).</title>
        <authorList>
            <person name="Hovde B.T."/>
            <person name="Deodato C.R."/>
            <person name="Hunsperger H.M."/>
            <person name="Ryken S.A."/>
            <person name="Yost W."/>
            <person name="Jha R.K."/>
            <person name="Patterson J."/>
            <person name="Monnat R.J. Jr."/>
            <person name="Barlow S.B."/>
            <person name="Starkenburg S.R."/>
            <person name="Cattolico R.A."/>
        </authorList>
    </citation>
    <scope>NUCLEOTIDE SEQUENCE</scope>
    <source>
        <strain evidence="3">CCMP291</strain>
    </source>
</reference>
<evidence type="ECO:0000256" key="1">
    <source>
        <dbReference type="SAM" id="MobiDB-lite"/>
    </source>
</evidence>
<evidence type="ECO:0000313" key="3">
    <source>
        <dbReference type="Proteomes" id="UP000037460"/>
    </source>
</evidence>
<dbReference type="AlphaFoldDB" id="A0A0M0JRN4"/>
<accession>A0A0M0JRN4</accession>
<organism evidence="2 3">
    <name type="scientific">Chrysochromulina tobinii</name>
    <dbReference type="NCBI Taxonomy" id="1460289"/>
    <lineage>
        <taxon>Eukaryota</taxon>
        <taxon>Haptista</taxon>
        <taxon>Haptophyta</taxon>
        <taxon>Prymnesiophyceae</taxon>
        <taxon>Prymnesiales</taxon>
        <taxon>Chrysochromulinaceae</taxon>
        <taxon>Chrysochromulina</taxon>
    </lineage>
</organism>
<dbReference type="EMBL" id="JWZX01002495">
    <property type="protein sequence ID" value="KOO28908.1"/>
    <property type="molecule type" value="Genomic_DNA"/>
</dbReference>
<keyword evidence="3" id="KW-1185">Reference proteome</keyword>
<dbReference type="Proteomes" id="UP000037460">
    <property type="component" value="Unassembled WGS sequence"/>
</dbReference>
<proteinExistence type="predicted"/>
<sequence length="81" mass="8949">MVQAGNSLNNDFTAEEAHRGLTNTAQNHSWPAARMPPAGDPEDEADGVHPDVLLPCKWWKRGTCHYHGSHLSADGKTMYLH</sequence>
<name>A0A0M0JRN4_9EUKA</name>
<evidence type="ECO:0000313" key="2">
    <source>
        <dbReference type="EMBL" id="KOO28908.1"/>
    </source>
</evidence>
<comment type="caution">
    <text evidence="2">The sequence shown here is derived from an EMBL/GenBank/DDBJ whole genome shotgun (WGS) entry which is preliminary data.</text>
</comment>